<evidence type="ECO:0000313" key="4">
    <source>
        <dbReference type="Proteomes" id="UP000246278"/>
    </source>
</evidence>
<organism evidence="3 4">
    <name type="scientific">Prosthecochloris marina</name>
    <dbReference type="NCBI Taxonomy" id="2017681"/>
    <lineage>
        <taxon>Bacteria</taxon>
        <taxon>Pseudomonadati</taxon>
        <taxon>Chlorobiota</taxon>
        <taxon>Chlorobiia</taxon>
        <taxon>Chlorobiales</taxon>
        <taxon>Chlorobiaceae</taxon>
        <taxon>Prosthecochloris</taxon>
    </lineage>
</organism>
<keyword evidence="1" id="KW-0812">Transmembrane</keyword>
<keyword evidence="1" id="KW-0472">Membrane</keyword>
<dbReference type="AlphaFoldDB" id="A0A317T780"/>
<dbReference type="SUPFAM" id="SSF51101">
    <property type="entry name" value="Mannose-binding lectins"/>
    <property type="match status" value="1"/>
</dbReference>
<dbReference type="InterPro" id="IPR001229">
    <property type="entry name" value="Jacalin-like_lectin_dom"/>
</dbReference>
<proteinExistence type="predicted"/>
<feature type="transmembrane region" description="Helical" evidence="1">
    <location>
        <begin position="22"/>
        <end position="42"/>
    </location>
</feature>
<name>A0A317T780_9CHLB</name>
<keyword evidence="4" id="KW-1185">Reference proteome</keyword>
<accession>A0A317T780</accession>
<dbReference type="InterPro" id="IPR036404">
    <property type="entry name" value="Jacalin-like_lectin_dom_sf"/>
</dbReference>
<dbReference type="PANTHER" id="PTHR46506">
    <property type="entry name" value="OS05G0143600 PROTEIN"/>
    <property type="match status" value="1"/>
</dbReference>
<dbReference type="Pfam" id="PF01419">
    <property type="entry name" value="Jacalin"/>
    <property type="match status" value="1"/>
</dbReference>
<evidence type="ECO:0000259" key="2">
    <source>
        <dbReference type="PROSITE" id="PS51752"/>
    </source>
</evidence>
<protein>
    <recommendedName>
        <fullName evidence="2">Jacalin-type lectin domain-containing protein</fullName>
    </recommendedName>
</protein>
<evidence type="ECO:0000256" key="1">
    <source>
        <dbReference type="SAM" id="Phobius"/>
    </source>
</evidence>
<evidence type="ECO:0000313" key="3">
    <source>
        <dbReference type="EMBL" id="PWW82543.1"/>
    </source>
</evidence>
<dbReference type="Gene3D" id="2.100.10.30">
    <property type="entry name" value="Jacalin-like lectin domain"/>
    <property type="match status" value="1"/>
</dbReference>
<dbReference type="SMART" id="SM00915">
    <property type="entry name" value="Jacalin"/>
    <property type="match status" value="1"/>
</dbReference>
<reference evidence="4" key="1">
    <citation type="submission" date="2017-10" db="EMBL/GenBank/DDBJ databases">
        <authorList>
            <person name="Gaisin V.A."/>
            <person name="Rysina M.S."/>
            <person name="Grouzdev D.S."/>
        </authorList>
    </citation>
    <scope>NUCLEOTIDE SEQUENCE [LARGE SCALE GENOMIC DNA]</scope>
    <source>
        <strain evidence="4">V1</strain>
    </source>
</reference>
<dbReference type="PROSITE" id="PS51752">
    <property type="entry name" value="JACALIN_LECTIN"/>
    <property type="match status" value="1"/>
</dbReference>
<sequence>MYHGSTLDSFLQKKENTLMKKIPFLFIVMAVLLIGVSAALPVKQASAESFSFCGASGGTGGKKYTDSQTQGLTVTEVRVWHGSRIDAIQFVYKNKQGGKIEGTKHGGNGGTLSTFMLQPGETIVKISGKHGTVIDSMQLWTSNGRTTQSWGGSGGSVEYTYSAPPGSSIFGLFGRAGTNIDALGVILLTK</sequence>
<dbReference type="CDD" id="cd09302">
    <property type="entry name" value="Jacalin_like"/>
    <property type="match status" value="1"/>
</dbReference>
<comment type="caution">
    <text evidence="3">The sequence shown here is derived from an EMBL/GenBank/DDBJ whole genome shotgun (WGS) entry which is preliminary data.</text>
</comment>
<dbReference type="Proteomes" id="UP000246278">
    <property type="component" value="Unassembled WGS sequence"/>
</dbReference>
<keyword evidence="1" id="KW-1133">Transmembrane helix</keyword>
<feature type="domain" description="Jacalin-type lectin" evidence="2">
    <location>
        <begin position="50"/>
        <end position="189"/>
    </location>
</feature>
<gene>
    <name evidence="3" type="ORF">CR164_06050</name>
</gene>
<dbReference type="OrthoDB" id="930768at2"/>
<dbReference type="EMBL" id="PDNZ01000003">
    <property type="protein sequence ID" value="PWW82543.1"/>
    <property type="molecule type" value="Genomic_DNA"/>
</dbReference>